<evidence type="ECO:0000256" key="2">
    <source>
        <dbReference type="ARBA" id="ARBA00022448"/>
    </source>
</evidence>
<evidence type="ECO:0000313" key="14">
    <source>
        <dbReference type="EMBL" id="GAL85388.1"/>
    </source>
</evidence>
<dbReference type="Proteomes" id="UP000030185">
    <property type="component" value="Unassembled WGS sequence"/>
</dbReference>
<evidence type="ECO:0000256" key="5">
    <source>
        <dbReference type="ARBA" id="ARBA00022729"/>
    </source>
</evidence>
<comment type="caution">
    <text evidence="14">The sequence shown here is derived from an EMBL/GenBank/DDBJ whole genome shotgun (WGS) entry which is preliminary data.</text>
</comment>
<feature type="domain" description="TonB-dependent receptor plug" evidence="13">
    <location>
        <begin position="121"/>
        <end position="228"/>
    </location>
</feature>
<keyword evidence="5" id="KW-0732">Signal</keyword>
<dbReference type="PROSITE" id="PS52016">
    <property type="entry name" value="TONB_DEPENDENT_REC_3"/>
    <property type="match status" value="1"/>
</dbReference>
<evidence type="ECO:0000256" key="11">
    <source>
        <dbReference type="RuleBase" id="RU003357"/>
    </source>
</evidence>
<dbReference type="GO" id="GO:0015344">
    <property type="term" value="F:siderophore uptake transmembrane transporter activity"/>
    <property type="evidence" value="ECO:0007669"/>
    <property type="project" value="TreeGrafter"/>
</dbReference>
<keyword evidence="9 10" id="KW-0998">Cell outer membrane</keyword>
<dbReference type="PANTHER" id="PTHR30069">
    <property type="entry name" value="TONB-DEPENDENT OUTER MEMBRANE RECEPTOR"/>
    <property type="match status" value="1"/>
</dbReference>
<dbReference type="InterPro" id="IPR036942">
    <property type="entry name" value="Beta-barrel_TonB_sf"/>
</dbReference>
<feature type="domain" description="TonB-dependent receptor-like beta-barrel" evidence="12">
    <location>
        <begin position="354"/>
        <end position="782"/>
    </location>
</feature>
<gene>
    <name evidence="14" type="ORF">MYP_2617</name>
</gene>
<dbReference type="Gene3D" id="2.40.170.20">
    <property type="entry name" value="TonB-dependent receptor, beta-barrel domain"/>
    <property type="match status" value="1"/>
</dbReference>
<dbReference type="Gene3D" id="2.170.130.10">
    <property type="entry name" value="TonB-dependent receptor, plug domain"/>
    <property type="match status" value="1"/>
</dbReference>
<dbReference type="STRING" id="153721.MYP_2617"/>
<protein>
    <submittedName>
        <fullName evidence="14">TonB-dependent receptor</fullName>
    </submittedName>
</protein>
<evidence type="ECO:0000256" key="3">
    <source>
        <dbReference type="ARBA" id="ARBA00022452"/>
    </source>
</evidence>
<dbReference type="InterPro" id="IPR000531">
    <property type="entry name" value="Beta-barrel_TonB"/>
</dbReference>
<evidence type="ECO:0000256" key="1">
    <source>
        <dbReference type="ARBA" id="ARBA00004571"/>
    </source>
</evidence>
<comment type="subcellular location">
    <subcellularLocation>
        <location evidence="1 10">Cell outer membrane</location>
        <topology evidence="1 10">Multi-pass membrane protein</topology>
    </subcellularLocation>
</comment>
<dbReference type="OrthoDB" id="9764669at2"/>
<evidence type="ECO:0000256" key="4">
    <source>
        <dbReference type="ARBA" id="ARBA00022692"/>
    </source>
</evidence>
<evidence type="ECO:0000256" key="6">
    <source>
        <dbReference type="ARBA" id="ARBA00023077"/>
    </source>
</evidence>
<keyword evidence="6 11" id="KW-0798">TonB box</keyword>
<dbReference type="Pfam" id="PF07715">
    <property type="entry name" value="Plug"/>
    <property type="match status" value="1"/>
</dbReference>
<keyword evidence="2 10" id="KW-0813">Transport</keyword>
<reference evidence="14 15" key="1">
    <citation type="submission" date="2014-09" db="EMBL/GenBank/DDBJ databases">
        <title>Sporocytophaga myxococcoides PG-01 genome sequencing.</title>
        <authorList>
            <person name="Liu L."/>
            <person name="Gao P.J."/>
            <person name="Chen G.J."/>
            <person name="Wang L.S."/>
        </authorList>
    </citation>
    <scope>NUCLEOTIDE SEQUENCE [LARGE SCALE GENOMIC DNA]</scope>
    <source>
        <strain evidence="14 15">PG-01</strain>
    </source>
</reference>
<keyword evidence="7 10" id="KW-0472">Membrane</keyword>
<dbReference type="PANTHER" id="PTHR30069:SF29">
    <property type="entry name" value="HEMOGLOBIN AND HEMOGLOBIN-HAPTOGLOBIN-BINDING PROTEIN 1-RELATED"/>
    <property type="match status" value="1"/>
</dbReference>
<dbReference type="EMBL" id="BBLT01000005">
    <property type="protein sequence ID" value="GAL85388.1"/>
    <property type="molecule type" value="Genomic_DNA"/>
</dbReference>
<dbReference type="Pfam" id="PF00593">
    <property type="entry name" value="TonB_dep_Rec_b-barrel"/>
    <property type="match status" value="1"/>
</dbReference>
<dbReference type="GO" id="GO:0009279">
    <property type="term" value="C:cell outer membrane"/>
    <property type="evidence" value="ECO:0007669"/>
    <property type="project" value="UniProtKB-SubCell"/>
</dbReference>
<accession>A0A098LGZ2</accession>
<evidence type="ECO:0000256" key="7">
    <source>
        <dbReference type="ARBA" id="ARBA00023136"/>
    </source>
</evidence>
<keyword evidence="8 14" id="KW-0675">Receptor</keyword>
<evidence type="ECO:0000259" key="12">
    <source>
        <dbReference type="Pfam" id="PF00593"/>
    </source>
</evidence>
<dbReference type="InterPro" id="IPR039426">
    <property type="entry name" value="TonB-dep_rcpt-like"/>
</dbReference>
<dbReference type="eggNOG" id="COG4771">
    <property type="taxonomic scope" value="Bacteria"/>
</dbReference>
<dbReference type="SUPFAM" id="SSF56935">
    <property type="entry name" value="Porins"/>
    <property type="match status" value="1"/>
</dbReference>
<organism evidence="14 15">
    <name type="scientific">Sporocytophaga myxococcoides</name>
    <dbReference type="NCBI Taxonomy" id="153721"/>
    <lineage>
        <taxon>Bacteria</taxon>
        <taxon>Pseudomonadati</taxon>
        <taxon>Bacteroidota</taxon>
        <taxon>Cytophagia</taxon>
        <taxon>Cytophagales</taxon>
        <taxon>Cytophagaceae</taxon>
        <taxon>Sporocytophaga</taxon>
    </lineage>
</organism>
<dbReference type="GO" id="GO:0044718">
    <property type="term" value="P:siderophore transmembrane transport"/>
    <property type="evidence" value="ECO:0007669"/>
    <property type="project" value="TreeGrafter"/>
</dbReference>
<evidence type="ECO:0000313" key="15">
    <source>
        <dbReference type="Proteomes" id="UP000030185"/>
    </source>
</evidence>
<proteinExistence type="inferred from homology"/>
<dbReference type="RefSeq" id="WP_052430165.1">
    <property type="nucleotide sequence ID" value="NZ_BBLT01000005.1"/>
</dbReference>
<keyword evidence="15" id="KW-1185">Reference proteome</keyword>
<keyword evidence="4 10" id="KW-0812">Transmembrane</keyword>
<comment type="similarity">
    <text evidence="10 11">Belongs to the TonB-dependent receptor family.</text>
</comment>
<sequence length="809" mass="91327">MIFLKRNINKGLGFAVFFFMINSGINAQKVTITDQISQTPLEGVFISDLQKQFYTTSNSKGQADISQFELSDSIRFQLVGYKPYITTLKKLDESGFKVFLSEESGLMDGIVVSGSKFEERRKDIPRQIQIINSGEMQFASQETTADVLQNTGNVFVQRSQMGGGSPVMRGFEANKVLMVVDGIRMNNAVYRGGHLQNVITLDNSVLERTELLFGPGSVIYGSDALGGVMSFYTKRPVLSGGKGKTFVSANAYSRYSSANSEKTGHLDLNIGFNKIASFTSFTYSDFDDLRQGANRRAAYNDFGKRNFYVERIGGKDSVLYNSNSNIQKQSGYKQYDFLQKILFSPSSRVKHTLNFQYSTSSDIPRYDRLAQFSGKPAYAEWFYGPQKRLLASYHLDLNEKTVFYDKARIVNAYQDIEESRYDRRFNREVRNSRIEKLSIYSLNIDLEKVLKKNELRYGLDVNYNKVGSSAYGQNVVTGIRTPLDTRYPSGGSFMRTIAGYLTHSIELNKKLILSEGIRYSNVELKANFGEKTFFPFPYSDIKQTNGALNGNIGLVFLPEKSWRFSVFGSTGFRSPNVDDLSKVFESVPGNVIVPNPHLKPEYTYNGELSIAKSFFDRIHLEGTAYYTWYTNAITTKFGKYNGQDSILYDGKLSRVQTSANAGKAYIYGGNITLHAEVTKNIGLANTFNYTYGRIKTDSLDYPLDHIPPVFGRSSVSVKVKRFRGEFFVLYNGWKRLKNYNLAGEDNIAQATADGMPSWYTLNLRTAVDVSRYIQLQVSVENLLDRNYRIFASGISAPGRNFLVTLRVKV</sequence>
<evidence type="ECO:0000256" key="8">
    <source>
        <dbReference type="ARBA" id="ARBA00023170"/>
    </source>
</evidence>
<keyword evidence="3 10" id="KW-1134">Transmembrane beta strand</keyword>
<evidence type="ECO:0000259" key="13">
    <source>
        <dbReference type="Pfam" id="PF07715"/>
    </source>
</evidence>
<dbReference type="InterPro" id="IPR012910">
    <property type="entry name" value="Plug_dom"/>
</dbReference>
<evidence type="ECO:0000256" key="9">
    <source>
        <dbReference type="ARBA" id="ARBA00023237"/>
    </source>
</evidence>
<dbReference type="InterPro" id="IPR037066">
    <property type="entry name" value="Plug_dom_sf"/>
</dbReference>
<dbReference type="AlphaFoldDB" id="A0A098LGZ2"/>
<evidence type="ECO:0000256" key="10">
    <source>
        <dbReference type="PROSITE-ProRule" id="PRU01360"/>
    </source>
</evidence>
<name>A0A098LGZ2_9BACT</name>